<dbReference type="Proteomes" id="UP000800040">
    <property type="component" value="Unassembled WGS sequence"/>
</dbReference>
<dbReference type="InterPro" id="IPR024655">
    <property type="entry name" value="Asl1_glyco_hydro_catalytic"/>
</dbReference>
<dbReference type="OrthoDB" id="5985073at2759"/>
<feature type="signal peptide" evidence="1">
    <location>
        <begin position="1"/>
        <end position="19"/>
    </location>
</feature>
<accession>A0A6A5K2C7</accession>
<evidence type="ECO:0000313" key="3">
    <source>
        <dbReference type="EMBL" id="KAF1830951.1"/>
    </source>
</evidence>
<dbReference type="InterPro" id="IPR017853">
    <property type="entry name" value="GH"/>
</dbReference>
<evidence type="ECO:0000259" key="2">
    <source>
        <dbReference type="Pfam" id="PF11790"/>
    </source>
</evidence>
<feature type="chain" id="PRO_5025694464" description="Asl1-like glycosyl hydrolase catalytic domain-containing protein" evidence="1">
    <location>
        <begin position="20"/>
        <end position="294"/>
    </location>
</feature>
<feature type="domain" description="Asl1-like glycosyl hydrolase catalytic" evidence="2">
    <location>
        <begin position="47"/>
        <end position="286"/>
    </location>
</feature>
<organism evidence="3 4">
    <name type="scientific">Decorospora gaudefroyi</name>
    <dbReference type="NCBI Taxonomy" id="184978"/>
    <lineage>
        <taxon>Eukaryota</taxon>
        <taxon>Fungi</taxon>
        <taxon>Dikarya</taxon>
        <taxon>Ascomycota</taxon>
        <taxon>Pezizomycotina</taxon>
        <taxon>Dothideomycetes</taxon>
        <taxon>Pleosporomycetidae</taxon>
        <taxon>Pleosporales</taxon>
        <taxon>Pleosporineae</taxon>
        <taxon>Pleosporaceae</taxon>
        <taxon>Decorospora</taxon>
    </lineage>
</organism>
<dbReference type="GO" id="GO:0071966">
    <property type="term" value="P:fungal-type cell wall polysaccharide metabolic process"/>
    <property type="evidence" value="ECO:0007669"/>
    <property type="project" value="TreeGrafter"/>
</dbReference>
<name>A0A6A5K2C7_9PLEO</name>
<proteinExistence type="predicted"/>
<dbReference type="SUPFAM" id="SSF51445">
    <property type="entry name" value="(Trans)glycosidases"/>
    <property type="match status" value="1"/>
</dbReference>
<protein>
    <recommendedName>
        <fullName evidence="2">Asl1-like glycosyl hydrolase catalytic domain-containing protein</fullName>
    </recommendedName>
</protein>
<dbReference type="Gene3D" id="3.20.20.80">
    <property type="entry name" value="Glycosidases"/>
    <property type="match status" value="1"/>
</dbReference>
<dbReference type="Pfam" id="PF11790">
    <property type="entry name" value="Glyco_hydro_cc"/>
    <property type="match status" value="1"/>
</dbReference>
<dbReference type="InterPro" id="IPR053183">
    <property type="entry name" value="ASL1"/>
</dbReference>
<dbReference type="PANTHER" id="PTHR34154:SF10">
    <property type="entry name" value="ASL1-LIKE GLYCOSYL HYDROLASE CATALYTIC DOMAIN-CONTAINING PROTEIN"/>
    <property type="match status" value="1"/>
</dbReference>
<sequence length="294" mass="32815">MNILTTLLLLASLAILTLSNPIIHNNTTIHNARRGLPPQKASRERRGIAFNDVSVLPLFVGKGAMVTWTYNWDSIAPPSSAWFRFIPMLHSLRDDLAGRWRDNAETRAFENWRKGEMPTWLLGFNEPDNCMAGAGGSCISVSDAVAGWKKHMEPLSTLTPKLYLGSPAVTNAFATPTSGLGWLSAFMKACTGCTIDFINLHWYDRASNVDYFKAHINEARKIAGGRPIWITEFRAAGSDEEVVRFLDEVMPWMDASSDIHRYAYFMARPGAGMLVNGQGNGLSVIGREFDYFYR</sequence>
<keyword evidence="4" id="KW-1185">Reference proteome</keyword>
<dbReference type="GO" id="GO:0009277">
    <property type="term" value="C:fungal-type cell wall"/>
    <property type="evidence" value="ECO:0007669"/>
    <property type="project" value="TreeGrafter"/>
</dbReference>
<dbReference type="EMBL" id="ML975378">
    <property type="protein sequence ID" value="KAF1830951.1"/>
    <property type="molecule type" value="Genomic_DNA"/>
</dbReference>
<dbReference type="PANTHER" id="PTHR34154">
    <property type="entry name" value="ALKALI-SENSITIVE LINKAGE PROTEIN 1"/>
    <property type="match status" value="1"/>
</dbReference>
<keyword evidence="1" id="KW-0732">Signal</keyword>
<evidence type="ECO:0000256" key="1">
    <source>
        <dbReference type="SAM" id="SignalP"/>
    </source>
</evidence>
<gene>
    <name evidence="3" type="ORF">BDW02DRAFT_601217</name>
</gene>
<dbReference type="AlphaFoldDB" id="A0A6A5K2C7"/>
<evidence type="ECO:0000313" key="4">
    <source>
        <dbReference type="Proteomes" id="UP000800040"/>
    </source>
</evidence>
<reference evidence="3" key="1">
    <citation type="submission" date="2020-01" db="EMBL/GenBank/DDBJ databases">
        <authorList>
            <consortium name="DOE Joint Genome Institute"/>
            <person name="Haridas S."/>
            <person name="Albert R."/>
            <person name="Binder M."/>
            <person name="Bloem J."/>
            <person name="Labutti K."/>
            <person name="Salamov A."/>
            <person name="Andreopoulos B."/>
            <person name="Baker S.E."/>
            <person name="Barry K."/>
            <person name="Bills G."/>
            <person name="Bluhm B.H."/>
            <person name="Cannon C."/>
            <person name="Castanera R."/>
            <person name="Culley D.E."/>
            <person name="Daum C."/>
            <person name="Ezra D."/>
            <person name="Gonzalez J.B."/>
            <person name="Henrissat B."/>
            <person name="Kuo A."/>
            <person name="Liang C."/>
            <person name="Lipzen A."/>
            <person name="Lutzoni F."/>
            <person name="Magnuson J."/>
            <person name="Mondo S."/>
            <person name="Nolan M."/>
            <person name="Ohm R."/>
            <person name="Pangilinan J."/>
            <person name="Park H.-J."/>
            <person name="Ramirez L."/>
            <person name="Alfaro M."/>
            <person name="Sun H."/>
            <person name="Tritt A."/>
            <person name="Yoshinaga Y."/>
            <person name="Zwiers L.-H."/>
            <person name="Turgeon B.G."/>
            <person name="Goodwin S.B."/>
            <person name="Spatafora J.W."/>
            <person name="Crous P.W."/>
            <person name="Grigoriev I.V."/>
        </authorList>
    </citation>
    <scope>NUCLEOTIDE SEQUENCE</scope>
    <source>
        <strain evidence="3">P77</strain>
    </source>
</reference>